<proteinExistence type="predicted"/>
<dbReference type="GO" id="GO:0016740">
    <property type="term" value="F:transferase activity"/>
    <property type="evidence" value="ECO:0007669"/>
    <property type="project" value="UniProtKB-KW"/>
</dbReference>
<evidence type="ECO:0000313" key="2">
    <source>
        <dbReference type="EMBL" id="KKU00974.1"/>
    </source>
</evidence>
<evidence type="ECO:0000313" key="3">
    <source>
        <dbReference type="Proteomes" id="UP000034078"/>
    </source>
</evidence>
<dbReference type="EMBL" id="LCKO01000003">
    <property type="protein sequence ID" value="KKU00974.1"/>
    <property type="molecule type" value="Genomic_DNA"/>
</dbReference>
<dbReference type="InterPro" id="IPR029044">
    <property type="entry name" value="Nucleotide-diphossugar_trans"/>
</dbReference>
<keyword evidence="2" id="KW-0808">Transferase</keyword>
<dbReference type="Proteomes" id="UP000034078">
    <property type="component" value="Unassembled WGS sequence"/>
</dbReference>
<organism evidence="2 3">
    <name type="scientific">Candidatus Collierbacteria bacterium GW2011_GWB2_45_17</name>
    <dbReference type="NCBI Taxonomy" id="1618388"/>
    <lineage>
        <taxon>Bacteria</taxon>
        <taxon>Candidatus Collieribacteriota</taxon>
    </lineage>
</organism>
<dbReference type="CDD" id="cd02511">
    <property type="entry name" value="Beta4Glucosyltransferase"/>
    <property type="match status" value="1"/>
</dbReference>
<feature type="domain" description="Glycosyltransferase 2-like" evidence="1">
    <location>
        <begin position="4"/>
        <end position="123"/>
    </location>
</feature>
<evidence type="ECO:0000259" key="1">
    <source>
        <dbReference type="Pfam" id="PF00535"/>
    </source>
</evidence>
<dbReference type="Pfam" id="PF00535">
    <property type="entry name" value="Glycos_transf_2"/>
    <property type="match status" value="1"/>
</dbReference>
<comment type="caution">
    <text evidence="2">The sequence shown here is derived from an EMBL/GenBank/DDBJ whole genome shotgun (WGS) entry which is preliminary data.</text>
</comment>
<name>A0A837IES3_9BACT</name>
<accession>A0A837IES3</accession>
<dbReference type="SUPFAM" id="SSF53448">
    <property type="entry name" value="Nucleotide-diphospho-sugar transferases"/>
    <property type="match status" value="1"/>
</dbReference>
<dbReference type="PANTHER" id="PTHR43630">
    <property type="entry name" value="POLY-BETA-1,6-N-ACETYL-D-GLUCOSAMINE SYNTHASE"/>
    <property type="match status" value="1"/>
</dbReference>
<dbReference type="Gene3D" id="3.90.550.10">
    <property type="entry name" value="Spore Coat Polysaccharide Biosynthesis Protein SpsA, Chain A"/>
    <property type="match status" value="1"/>
</dbReference>
<reference evidence="2 3" key="1">
    <citation type="journal article" date="2015" name="Nature">
        <title>rRNA introns, odd ribosomes, and small enigmatic genomes across a large radiation of phyla.</title>
        <authorList>
            <person name="Brown C.T."/>
            <person name="Hug L.A."/>
            <person name="Thomas B.C."/>
            <person name="Sharon I."/>
            <person name="Castelle C.J."/>
            <person name="Singh A."/>
            <person name="Wilkins M.J."/>
            <person name="Williams K.H."/>
            <person name="Banfield J.F."/>
        </authorList>
    </citation>
    <scope>NUCLEOTIDE SEQUENCE [LARGE SCALE GENOMIC DNA]</scope>
</reference>
<dbReference type="PANTHER" id="PTHR43630:SF2">
    <property type="entry name" value="GLYCOSYLTRANSFERASE"/>
    <property type="match status" value="1"/>
</dbReference>
<sequence length="239" mass="27939">MNLSVVIPTLNEEKDLPECLESLKGLADEVIVVDSGSTDKTVEIATRFGVKIVNHPFTSYSGTRNFGDSQVRGDWILSIEADVTISPELSEEITKAINLEKFDAYFIGRVNIIWGAKVLHADWSPKDDFHIWLYRRGIGEWQSLVHEEFVTDKKAGMLINFLMHKNYETVSEYIDKINKYSELAIRQKNYFPDWWFLRDFFKRYFYKLGFLDGYRGLFLSYLQSVYYLTLSVKRYTKTS</sequence>
<gene>
    <name evidence="2" type="ORF">UX01_C0003G0027</name>
</gene>
<dbReference type="AlphaFoldDB" id="A0A837IES3"/>
<dbReference type="InterPro" id="IPR001173">
    <property type="entry name" value="Glyco_trans_2-like"/>
</dbReference>
<protein>
    <submittedName>
        <fullName evidence="2">Beta 1,4 glucosyltransferase</fullName>
    </submittedName>
</protein>